<evidence type="ECO:0000256" key="1">
    <source>
        <dbReference type="ARBA" id="ARBA00004459"/>
    </source>
</evidence>
<dbReference type="HOGENOM" id="CLU_3173053_0_0_6"/>
<evidence type="ECO:0000256" key="4">
    <source>
        <dbReference type="ARBA" id="ARBA00023139"/>
    </source>
</evidence>
<name>J3YSQ2_9ENTR</name>
<dbReference type="NCBIfam" id="NF047847">
    <property type="entry name" value="SS_mature_LptM"/>
    <property type="match status" value="1"/>
</dbReference>
<dbReference type="InterPro" id="IPR032831">
    <property type="entry name" value="LptM_cons"/>
</dbReference>
<organism evidence="9 10">
    <name type="scientific">secondary endosymbiont of Heteropsylla cubana</name>
    <dbReference type="NCBI Taxonomy" id="134287"/>
    <lineage>
        <taxon>Bacteria</taxon>
        <taxon>Pseudomonadati</taxon>
        <taxon>Pseudomonadota</taxon>
        <taxon>Gammaproteobacteria</taxon>
        <taxon>Enterobacterales</taxon>
        <taxon>Enterobacteriaceae</taxon>
        <taxon>aphid secondary symbionts</taxon>
    </lineage>
</organism>
<dbReference type="Pfam" id="PF13627">
    <property type="entry name" value="LptM_cons"/>
    <property type="match status" value="1"/>
</dbReference>
<gene>
    <name evidence="9" type="ORF">A35E_00012</name>
</gene>
<reference evidence="9 10" key="1">
    <citation type="journal article" date="2012" name="Mol. Biol. Evol.">
        <title>Genome reduction and co-evolution between the primary and secondary bacterial symbionts of psyllids.</title>
        <authorList>
            <person name="Sloan D.B."/>
            <person name="Moran N.A."/>
        </authorList>
    </citation>
    <scope>NUCLEOTIDE SEQUENCE [LARGE SCALE GENOMIC DNA]</scope>
    <source>
        <strain evidence="9">Hcub_S</strain>
    </source>
</reference>
<evidence type="ECO:0000256" key="3">
    <source>
        <dbReference type="ARBA" id="ARBA00023136"/>
    </source>
</evidence>
<evidence type="ECO:0000256" key="2">
    <source>
        <dbReference type="ARBA" id="ARBA00022729"/>
    </source>
</evidence>
<proteinExistence type="inferred from homology"/>
<keyword evidence="10" id="KW-1185">Reference proteome</keyword>
<protein>
    <recommendedName>
        <fullName evidence="8">LPS-assembly lipoprotein LptM</fullName>
    </recommendedName>
</protein>
<comment type="similarity">
    <text evidence="7">Belongs to the LptM family.</text>
</comment>
<dbReference type="RefSeq" id="WP_014888635.1">
    <property type="nucleotide sequence ID" value="NC_018420.1"/>
</dbReference>
<evidence type="ECO:0000313" key="9">
    <source>
        <dbReference type="EMBL" id="AFP85338.1"/>
    </source>
</evidence>
<evidence type="ECO:0000256" key="7">
    <source>
        <dbReference type="ARBA" id="ARBA00049647"/>
    </source>
</evidence>
<keyword evidence="6" id="KW-0449">Lipoprotein</keyword>
<evidence type="ECO:0000313" key="10">
    <source>
        <dbReference type="Proteomes" id="UP000003937"/>
    </source>
</evidence>
<dbReference type="GO" id="GO:0009279">
    <property type="term" value="C:cell outer membrane"/>
    <property type="evidence" value="ECO:0007669"/>
    <property type="project" value="UniProtKB-SubCell"/>
</dbReference>
<keyword evidence="3" id="KW-0472">Membrane</keyword>
<comment type="subcellular location">
    <subcellularLocation>
        <location evidence="1">Cell outer membrane</location>
        <topology evidence="1">Lipid-anchor</topology>
    </subcellularLocation>
</comment>
<evidence type="ECO:0000256" key="6">
    <source>
        <dbReference type="ARBA" id="ARBA00023288"/>
    </source>
</evidence>
<dbReference type="EMBL" id="CP003547">
    <property type="protein sequence ID" value="AFP85338.1"/>
    <property type="molecule type" value="Genomic_DNA"/>
</dbReference>
<sequence length="47" mass="5078" precursor="true">MKSELSLIGFGLILFGISGCGLKGPLYFPSPNQSMQKHEITSAPLLR</sequence>
<dbReference type="AlphaFoldDB" id="J3YSQ2"/>
<accession>J3YSQ2</accession>
<evidence type="ECO:0000256" key="8">
    <source>
        <dbReference type="ARBA" id="ARBA00049730"/>
    </source>
</evidence>
<keyword evidence="4" id="KW-0564">Palmitate</keyword>
<dbReference type="Proteomes" id="UP000003937">
    <property type="component" value="Chromosome"/>
</dbReference>
<dbReference type="KEGG" id="sehc:A35E_00012"/>
<dbReference type="PROSITE" id="PS51257">
    <property type="entry name" value="PROKAR_LIPOPROTEIN"/>
    <property type="match status" value="1"/>
</dbReference>
<keyword evidence="2" id="KW-0732">Signal</keyword>
<evidence type="ECO:0000256" key="5">
    <source>
        <dbReference type="ARBA" id="ARBA00023237"/>
    </source>
</evidence>
<keyword evidence="5" id="KW-0998">Cell outer membrane</keyword>